<feature type="region of interest" description="Disordered" evidence="1">
    <location>
        <begin position="1"/>
        <end position="20"/>
    </location>
</feature>
<gene>
    <name evidence="2" type="ORF">TVAG_148030</name>
</gene>
<name>A2FQW1_TRIV3</name>
<dbReference type="VEuPathDB" id="TrichDB:TVAG_148030"/>
<dbReference type="RefSeq" id="XP_001305630.1">
    <property type="nucleotide sequence ID" value="XM_001305629.1"/>
</dbReference>
<evidence type="ECO:0000313" key="2">
    <source>
        <dbReference type="EMBL" id="EAX92700.1"/>
    </source>
</evidence>
<feature type="compositionally biased region" description="Polar residues" evidence="1">
    <location>
        <begin position="9"/>
        <end position="20"/>
    </location>
</feature>
<protein>
    <submittedName>
        <fullName evidence="2">Uncharacterized protein</fullName>
    </submittedName>
</protein>
<dbReference type="InParanoid" id="A2FQW1"/>
<organism evidence="2 3">
    <name type="scientific">Trichomonas vaginalis (strain ATCC PRA-98 / G3)</name>
    <dbReference type="NCBI Taxonomy" id="412133"/>
    <lineage>
        <taxon>Eukaryota</taxon>
        <taxon>Metamonada</taxon>
        <taxon>Parabasalia</taxon>
        <taxon>Trichomonadida</taxon>
        <taxon>Trichomonadidae</taxon>
        <taxon>Trichomonas</taxon>
    </lineage>
</organism>
<evidence type="ECO:0000313" key="3">
    <source>
        <dbReference type="Proteomes" id="UP000001542"/>
    </source>
</evidence>
<evidence type="ECO:0000256" key="1">
    <source>
        <dbReference type="SAM" id="MobiDB-lite"/>
    </source>
</evidence>
<sequence>MYSYHNDYHSTPGSNFNSTPRYGISSTGSTSFFSYDSYSGSISEDSAEESNISLQEICPFNRYQSTHYFQTSGSIFSTSSCFKL</sequence>
<accession>A2FQW1</accession>
<dbReference type="VEuPathDB" id="TrichDB:TVAGG3_0959560"/>
<dbReference type="EMBL" id="DS113952">
    <property type="protein sequence ID" value="EAX92700.1"/>
    <property type="molecule type" value="Genomic_DNA"/>
</dbReference>
<dbReference type="KEGG" id="tva:75680608"/>
<dbReference type="AlphaFoldDB" id="A2FQW1"/>
<proteinExistence type="predicted"/>
<keyword evidence="3" id="KW-1185">Reference proteome</keyword>
<reference evidence="2" key="1">
    <citation type="submission" date="2006-10" db="EMBL/GenBank/DDBJ databases">
        <authorList>
            <person name="Amadeo P."/>
            <person name="Zhao Q."/>
            <person name="Wortman J."/>
            <person name="Fraser-Liggett C."/>
            <person name="Carlton J."/>
        </authorList>
    </citation>
    <scope>NUCLEOTIDE SEQUENCE</scope>
    <source>
        <strain evidence="2">G3</strain>
    </source>
</reference>
<dbReference type="Proteomes" id="UP000001542">
    <property type="component" value="Unassembled WGS sequence"/>
</dbReference>
<reference evidence="2" key="2">
    <citation type="journal article" date="2007" name="Science">
        <title>Draft genome sequence of the sexually transmitted pathogen Trichomonas vaginalis.</title>
        <authorList>
            <person name="Carlton J.M."/>
            <person name="Hirt R.P."/>
            <person name="Silva J.C."/>
            <person name="Delcher A.L."/>
            <person name="Schatz M."/>
            <person name="Zhao Q."/>
            <person name="Wortman J.R."/>
            <person name="Bidwell S.L."/>
            <person name="Alsmark U.C.M."/>
            <person name="Besteiro S."/>
            <person name="Sicheritz-Ponten T."/>
            <person name="Noel C.J."/>
            <person name="Dacks J.B."/>
            <person name="Foster P.G."/>
            <person name="Simillion C."/>
            <person name="Van de Peer Y."/>
            <person name="Miranda-Saavedra D."/>
            <person name="Barton G.J."/>
            <person name="Westrop G.D."/>
            <person name="Mueller S."/>
            <person name="Dessi D."/>
            <person name="Fiori P.L."/>
            <person name="Ren Q."/>
            <person name="Paulsen I."/>
            <person name="Zhang H."/>
            <person name="Bastida-Corcuera F.D."/>
            <person name="Simoes-Barbosa A."/>
            <person name="Brown M.T."/>
            <person name="Hayes R.D."/>
            <person name="Mukherjee M."/>
            <person name="Okumura C.Y."/>
            <person name="Schneider R."/>
            <person name="Smith A.J."/>
            <person name="Vanacova S."/>
            <person name="Villalvazo M."/>
            <person name="Haas B.J."/>
            <person name="Pertea M."/>
            <person name="Feldblyum T.V."/>
            <person name="Utterback T.R."/>
            <person name="Shu C.L."/>
            <person name="Osoegawa K."/>
            <person name="de Jong P.J."/>
            <person name="Hrdy I."/>
            <person name="Horvathova L."/>
            <person name="Zubacova Z."/>
            <person name="Dolezal P."/>
            <person name="Malik S.B."/>
            <person name="Logsdon J.M. Jr."/>
            <person name="Henze K."/>
            <person name="Gupta A."/>
            <person name="Wang C.C."/>
            <person name="Dunne R.L."/>
            <person name="Upcroft J.A."/>
            <person name="Upcroft P."/>
            <person name="White O."/>
            <person name="Salzberg S.L."/>
            <person name="Tang P."/>
            <person name="Chiu C.-H."/>
            <person name="Lee Y.-S."/>
            <person name="Embley T.M."/>
            <person name="Coombs G.H."/>
            <person name="Mottram J.C."/>
            <person name="Tachezy J."/>
            <person name="Fraser-Liggett C.M."/>
            <person name="Johnson P.J."/>
        </authorList>
    </citation>
    <scope>NUCLEOTIDE SEQUENCE [LARGE SCALE GENOMIC DNA]</scope>
    <source>
        <strain evidence="2">G3</strain>
    </source>
</reference>